<gene>
    <name evidence="7" type="ORF">EV383_4161</name>
</gene>
<proteinExistence type="predicted"/>
<sequence>MTADHTPGRVTGADGPAPVPAHGPVRAVGVLVPARDERDHVEACLDAALTALARLPPEIVTALCLVVDRSGDGTGAVARRAVAAHGHTRTTVDVIANAAPLRIGEVRNLGARTLLRRLHPVAPERTWLLSTDADSTVGPDWAVRHLHLADAGVDAVAGGIELDGPGRLGADPDPSGCARPPVPDLYAANLGVRAAPFGEVGGFPAVVSGEEHALLDLLRRAGHRLVTGADIVVRTSARTQGRAAGGLADLLRERAAERPVTAVEVPAADGG</sequence>
<keyword evidence="4 7" id="KW-0808">Transferase</keyword>
<dbReference type="EMBL" id="SHKL01000001">
    <property type="protein sequence ID" value="RZT87251.1"/>
    <property type="molecule type" value="Genomic_DNA"/>
</dbReference>
<keyword evidence="3" id="KW-0328">Glycosyltransferase</keyword>
<evidence type="ECO:0000313" key="7">
    <source>
        <dbReference type="EMBL" id="RZT87251.1"/>
    </source>
</evidence>
<protein>
    <submittedName>
        <fullName evidence="7">Glycosyl transferase family 2</fullName>
    </submittedName>
</protein>
<comment type="subcellular location">
    <subcellularLocation>
        <location evidence="1">Cell membrane</location>
    </subcellularLocation>
</comment>
<dbReference type="AlphaFoldDB" id="A0A4Q7V1Q0"/>
<dbReference type="GO" id="GO:0016757">
    <property type="term" value="F:glycosyltransferase activity"/>
    <property type="evidence" value="ECO:0007669"/>
    <property type="project" value="UniProtKB-KW"/>
</dbReference>
<dbReference type="OrthoDB" id="9777873at2"/>
<feature type="region of interest" description="Disordered" evidence="6">
    <location>
        <begin position="1"/>
        <end position="21"/>
    </location>
</feature>
<dbReference type="SUPFAM" id="SSF53448">
    <property type="entry name" value="Nucleotide-diphospho-sugar transferases"/>
    <property type="match status" value="1"/>
</dbReference>
<reference evidence="7 8" key="1">
    <citation type="submission" date="2019-02" db="EMBL/GenBank/DDBJ databases">
        <title>Sequencing the genomes of 1000 actinobacteria strains.</title>
        <authorList>
            <person name="Klenk H.-P."/>
        </authorList>
    </citation>
    <scope>NUCLEOTIDE SEQUENCE [LARGE SCALE GENOMIC DNA]</scope>
    <source>
        <strain evidence="7 8">DSM 45779</strain>
    </source>
</reference>
<evidence type="ECO:0000256" key="4">
    <source>
        <dbReference type="ARBA" id="ARBA00022679"/>
    </source>
</evidence>
<accession>A0A4Q7V1Q0</accession>
<evidence type="ECO:0000256" key="1">
    <source>
        <dbReference type="ARBA" id="ARBA00004236"/>
    </source>
</evidence>
<comment type="caution">
    <text evidence="7">The sequence shown here is derived from an EMBL/GenBank/DDBJ whole genome shotgun (WGS) entry which is preliminary data.</text>
</comment>
<dbReference type="PANTHER" id="PTHR43646:SF2">
    <property type="entry name" value="GLYCOSYLTRANSFERASE 2-LIKE DOMAIN-CONTAINING PROTEIN"/>
    <property type="match status" value="1"/>
</dbReference>
<keyword evidence="5" id="KW-0472">Membrane</keyword>
<evidence type="ECO:0000256" key="2">
    <source>
        <dbReference type="ARBA" id="ARBA00022475"/>
    </source>
</evidence>
<dbReference type="PANTHER" id="PTHR43646">
    <property type="entry name" value="GLYCOSYLTRANSFERASE"/>
    <property type="match status" value="1"/>
</dbReference>
<evidence type="ECO:0000313" key="8">
    <source>
        <dbReference type="Proteomes" id="UP000291591"/>
    </source>
</evidence>
<evidence type="ECO:0000256" key="6">
    <source>
        <dbReference type="SAM" id="MobiDB-lite"/>
    </source>
</evidence>
<dbReference type="Proteomes" id="UP000291591">
    <property type="component" value="Unassembled WGS sequence"/>
</dbReference>
<dbReference type="RefSeq" id="WP_130291430.1">
    <property type="nucleotide sequence ID" value="NZ_SHKL01000001.1"/>
</dbReference>
<evidence type="ECO:0000256" key="5">
    <source>
        <dbReference type="ARBA" id="ARBA00023136"/>
    </source>
</evidence>
<dbReference type="GO" id="GO:0005886">
    <property type="term" value="C:plasma membrane"/>
    <property type="evidence" value="ECO:0007669"/>
    <property type="project" value="UniProtKB-SubCell"/>
</dbReference>
<organism evidence="7 8">
    <name type="scientific">Pseudonocardia sediminis</name>
    <dbReference type="NCBI Taxonomy" id="1397368"/>
    <lineage>
        <taxon>Bacteria</taxon>
        <taxon>Bacillati</taxon>
        <taxon>Actinomycetota</taxon>
        <taxon>Actinomycetes</taxon>
        <taxon>Pseudonocardiales</taxon>
        <taxon>Pseudonocardiaceae</taxon>
        <taxon>Pseudonocardia</taxon>
    </lineage>
</organism>
<evidence type="ECO:0000256" key="3">
    <source>
        <dbReference type="ARBA" id="ARBA00022676"/>
    </source>
</evidence>
<keyword evidence="8" id="KW-1185">Reference proteome</keyword>
<name>A0A4Q7V1Q0_PSEST</name>
<keyword evidence="2" id="KW-1003">Cell membrane</keyword>
<dbReference type="Pfam" id="PF13641">
    <property type="entry name" value="Glyco_tranf_2_3"/>
    <property type="match status" value="1"/>
</dbReference>
<dbReference type="Gene3D" id="3.90.550.10">
    <property type="entry name" value="Spore Coat Polysaccharide Biosynthesis Protein SpsA, Chain A"/>
    <property type="match status" value="1"/>
</dbReference>
<dbReference type="InterPro" id="IPR029044">
    <property type="entry name" value="Nucleotide-diphossugar_trans"/>
</dbReference>